<keyword evidence="1 3" id="KW-0378">Hydrolase</keyword>
<keyword evidence="7" id="KW-1185">Reference proteome</keyword>
<dbReference type="OrthoDB" id="419768at2759"/>
<dbReference type="Gene3D" id="3.40.1090.10">
    <property type="entry name" value="Cytosolic phospholipase A2 catalytic domain"/>
    <property type="match status" value="2"/>
</dbReference>
<evidence type="ECO:0000313" key="7">
    <source>
        <dbReference type="Proteomes" id="UP000287033"/>
    </source>
</evidence>
<dbReference type="PROSITE" id="PS51210">
    <property type="entry name" value="PLA2C"/>
    <property type="match status" value="1"/>
</dbReference>
<protein>
    <recommendedName>
        <fullName evidence="5">PLA2c domain-containing protein</fullName>
    </recommendedName>
</protein>
<dbReference type="Pfam" id="PF01735">
    <property type="entry name" value="PLA2_B"/>
    <property type="match status" value="1"/>
</dbReference>
<evidence type="ECO:0000256" key="2">
    <source>
        <dbReference type="ARBA" id="ARBA00023098"/>
    </source>
</evidence>
<gene>
    <name evidence="6" type="ORF">chiPu_0014289</name>
</gene>
<dbReference type="EMBL" id="BEZZ01000745">
    <property type="protein sequence ID" value="GCC35801.1"/>
    <property type="molecule type" value="Genomic_DNA"/>
</dbReference>
<name>A0A401SZJ0_CHIPU</name>
<keyword evidence="3" id="KW-0442">Lipid degradation</keyword>
<dbReference type="GO" id="GO:0046475">
    <property type="term" value="P:glycerophospholipid catabolic process"/>
    <property type="evidence" value="ECO:0007669"/>
    <property type="project" value="TreeGrafter"/>
</dbReference>
<keyword evidence="4" id="KW-0175">Coiled coil</keyword>
<dbReference type="PANTHER" id="PTHR10728:SF22">
    <property type="entry name" value="CYTOSOLIC PHOSPHOLIPASE A2 ZETA"/>
    <property type="match status" value="1"/>
</dbReference>
<reference evidence="6 7" key="1">
    <citation type="journal article" date="2018" name="Nat. Ecol. Evol.">
        <title>Shark genomes provide insights into elasmobranch evolution and the origin of vertebrates.</title>
        <authorList>
            <person name="Hara Y"/>
            <person name="Yamaguchi K"/>
            <person name="Onimaru K"/>
            <person name="Kadota M"/>
            <person name="Koyanagi M"/>
            <person name="Keeley SD"/>
            <person name="Tatsumi K"/>
            <person name="Tanaka K"/>
            <person name="Motone F"/>
            <person name="Kageyama Y"/>
            <person name="Nozu R"/>
            <person name="Adachi N"/>
            <person name="Nishimura O"/>
            <person name="Nakagawa R"/>
            <person name="Tanegashima C"/>
            <person name="Kiyatake I"/>
            <person name="Matsumoto R"/>
            <person name="Murakumo K"/>
            <person name="Nishida K"/>
            <person name="Terakita A"/>
            <person name="Kuratani S"/>
            <person name="Sato K"/>
            <person name="Hyodo S Kuraku.S."/>
        </authorList>
    </citation>
    <scope>NUCLEOTIDE SEQUENCE [LARGE SCALE GENOMIC DNA]</scope>
</reference>
<evidence type="ECO:0000259" key="5">
    <source>
        <dbReference type="PROSITE" id="PS51210"/>
    </source>
</evidence>
<dbReference type="OMA" id="MHNDYLG"/>
<dbReference type="PANTHER" id="PTHR10728">
    <property type="entry name" value="CYTOSOLIC PHOSPHOLIPASE A2"/>
    <property type="match status" value="1"/>
</dbReference>
<dbReference type="Proteomes" id="UP000287033">
    <property type="component" value="Unassembled WGS sequence"/>
</dbReference>
<comment type="caution">
    <text evidence="6">The sequence shown here is derived from an EMBL/GenBank/DDBJ whole genome shotgun (WGS) entry which is preliminary data.</text>
</comment>
<feature type="coiled-coil region" evidence="4">
    <location>
        <begin position="5"/>
        <end position="32"/>
    </location>
</feature>
<dbReference type="GO" id="GO:0005829">
    <property type="term" value="C:cytosol"/>
    <property type="evidence" value="ECO:0007669"/>
    <property type="project" value="TreeGrafter"/>
</dbReference>
<dbReference type="GO" id="GO:0005544">
    <property type="term" value="F:calcium-dependent phospholipid binding"/>
    <property type="evidence" value="ECO:0007669"/>
    <property type="project" value="TreeGrafter"/>
</dbReference>
<dbReference type="GO" id="GO:0047498">
    <property type="term" value="F:calcium-dependent phospholipase A2 activity"/>
    <property type="evidence" value="ECO:0007669"/>
    <property type="project" value="TreeGrafter"/>
</dbReference>
<dbReference type="SUPFAM" id="SSF52151">
    <property type="entry name" value="FabD/lysophospholipase-like"/>
    <property type="match status" value="1"/>
</dbReference>
<dbReference type="InterPro" id="IPR016035">
    <property type="entry name" value="Acyl_Trfase/lysoPLipase"/>
</dbReference>
<evidence type="ECO:0000256" key="4">
    <source>
        <dbReference type="SAM" id="Coils"/>
    </source>
</evidence>
<organism evidence="6 7">
    <name type="scientific">Chiloscyllium punctatum</name>
    <name type="common">Brownbanded bambooshark</name>
    <name type="synonym">Hemiscyllium punctatum</name>
    <dbReference type="NCBI Taxonomy" id="137246"/>
    <lineage>
        <taxon>Eukaryota</taxon>
        <taxon>Metazoa</taxon>
        <taxon>Chordata</taxon>
        <taxon>Craniata</taxon>
        <taxon>Vertebrata</taxon>
        <taxon>Chondrichthyes</taxon>
        <taxon>Elasmobranchii</taxon>
        <taxon>Galeomorphii</taxon>
        <taxon>Galeoidea</taxon>
        <taxon>Orectolobiformes</taxon>
        <taxon>Hemiscylliidae</taxon>
        <taxon>Chiloscyllium</taxon>
    </lineage>
</organism>
<dbReference type="AlphaFoldDB" id="A0A401SZJ0"/>
<dbReference type="STRING" id="137246.A0A401SZJ0"/>
<keyword evidence="2 3" id="KW-0443">Lipid metabolism</keyword>
<dbReference type="InterPro" id="IPR002642">
    <property type="entry name" value="LysoPLipase_cat_dom"/>
</dbReference>
<evidence type="ECO:0000256" key="3">
    <source>
        <dbReference type="PROSITE-ProRule" id="PRU00555"/>
    </source>
</evidence>
<accession>A0A401SZJ0</accession>
<evidence type="ECO:0000313" key="6">
    <source>
        <dbReference type="EMBL" id="GCC35801.1"/>
    </source>
</evidence>
<sequence>MSTLYQDANWSLKDLNVHIEKLKEQVTKSKTSALSKDRLGYYINALVEKSRSGHSVSITDLWGLIIESFLSGQENKTKLSDQQRAIRRGQNPFPIYASLNVRSNLSARDFGEWFECTPYEAGLPKYGAYIPIQHFGSKFFMGYLIKKCPEMRISFLEGQWGSAFAANLEEILREMIGTSNMWMQNLQNAIKITDNPQTRKNQPPTRTIIPSGLLDTMVLKKTADFCKEHDIPFPKIDVADILENSLQECYVFMDENNPRVPIVVHFPLTNATFKDYVSPGVPRTSEEDKVNHSFVLEAENSPYSTLNFTYTPDDFDKLIDLNCYNVMNSKDIILMILSKALAKRRGAT</sequence>
<feature type="domain" description="PLA2c" evidence="5">
    <location>
        <begin position="1"/>
        <end position="348"/>
    </location>
</feature>
<dbReference type="GO" id="GO:0005509">
    <property type="term" value="F:calcium ion binding"/>
    <property type="evidence" value="ECO:0007669"/>
    <property type="project" value="TreeGrafter"/>
</dbReference>
<proteinExistence type="predicted"/>
<evidence type="ECO:0000256" key="1">
    <source>
        <dbReference type="ARBA" id="ARBA00022801"/>
    </source>
</evidence>